<name>A0ABM8QN30_9BACT</name>
<dbReference type="EMBL" id="CAJNBJ010000001">
    <property type="protein sequence ID" value="CAE6706114.1"/>
    <property type="molecule type" value="Genomic_DNA"/>
</dbReference>
<keyword evidence="2" id="KW-1185">Reference proteome</keyword>
<protein>
    <submittedName>
        <fullName evidence="1">Uncharacterized protein</fullName>
    </submittedName>
</protein>
<comment type="caution">
    <text evidence="1">The sequence shown here is derived from an EMBL/GenBank/DDBJ whole genome shotgun (WGS) entry which is preliminary data.</text>
</comment>
<sequence>MNPRPSPWQGDALPLSYSRVRVPEEAGFYRRHAKTVKQEATNIIGDSTPGHYSKPRLCPTMRAQTPRLPQRNWPFDSDVPASSVHLTDLRGLSKVSVMSRFAHFISEVPLA</sequence>
<organism evidence="1 2">
    <name type="scientific">Nitrospira defluvii</name>
    <dbReference type="NCBI Taxonomy" id="330214"/>
    <lineage>
        <taxon>Bacteria</taxon>
        <taxon>Pseudomonadati</taxon>
        <taxon>Nitrospirota</taxon>
        <taxon>Nitrospiria</taxon>
        <taxon>Nitrospirales</taxon>
        <taxon>Nitrospiraceae</taxon>
        <taxon>Nitrospira</taxon>
    </lineage>
</organism>
<dbReference type="Proteomes" id="UP000675880">
    <property type="component" value="Unassembled WGS sequence"/>
</dbReference>
<reference evidence="1 2" key="1">
    <citation type="submission" date="2021-02" db="EMBL/GenBank/DDBJ databases">
        <authorList>
            <person name="Han P."/>
        </authorList>
    </citation>
    <scope>NUCLEOTIDE SEQUENCE [LARGE SCALE GENOMIC DNA]</scope>
    <source>
        <strain evidence="1">Candidatus Nitrospira sp. ZN2</strain>
    </source>
</reference>
<gene>
    <name evidence="1" type="ORF">NSPZN2_10984</name>
</gene>
<proteinExistence type="predicted"/>
<accession>A0ABM8QN30</accession>
<evidence type="ECO:0000313" key="2">
    <source>
        <dbReference type="Proteomes" id="UP000675880"/>
    </source>
</evidence>
<evidence type="ECO:0000313" key="1">
    <source>
        <dbReference type="EMBL" id="CAE6706114.1"/>
    </source>
</evidence>